<keyword evidence="1" id="KW-1003">Cell membrane</keyword>
<keyword evidence="3 5" id="KW-1133">Transmembrane helix</keyword>
<evidence type="ECO:0000256" key="3">
    <source>
        <dbReference type="ARBA" id="ARBA00022989"/>
    </source>
</evidence>
<dbReference type="EMBL" id="NPIA01000001">
    <property type="protein sequence ID" value="OZM58229.1"/>
    <property type="molecule type" value="Genomic_DNA"/>
</dbReference>
<evidence type="ECO:0000256" key="2">
    <source>
        <dbReference type="ARBA" id="ARBA00022692"/>
    </source>
</evidence>
<reference evidence="7" key="1">
    <citation type="submission" date="2017-08" db="EMBL/GenBank/DDBJ databases">
        <authorList>
            <person name="Huang Z."/>
        </authorList>
    </citation>
    <scope>NUCLEOTIDE SEQUENCE [LARGE SCALE GENOMIC DNA]</scope>
    <source>
        <strain evidence="7">SA5d-4</strain>
    </source>
</reference>
<comment type="caution">
    <text evidence="6">The sequence shown here is derived from an EMBL/GenBank/DDBJ whole genome shotgun (WGS) entry which is preliminary data.</text>
</comment>
<name>A0A263BWX0_9BACI</name>
<dbReference type="AlphaFoldDB" id="A0A263BWX0"/>
<evidence type="ECO:0000313" key="7">
    <source>
        <dbReference type="Proteomes" id="UP000217083"/>
    </source>
</evidence>
<evidence type="ECO:0000256" key="4">
    <source>
        <dbReference type="ARBA" id="ARBA00023136"/>
    </source>
</evidence>
<dbReference type="RefSeq" id="WP_094920765.1">
    <property type="nucleotide sequence ID" value="NZ_NPIA01000001.1"/>
</dbReference>
<evidence type="ECO:0000256" key="1">
    <source>
        <dbReference type="ARBA" id="ARBA00022475"/>
    </source>
</evidence>
<keyword evidence="2 5" id="KW-0812">Transmembrane</keyword>
<dbReference type="InterPro" id="IPR010899">
    <property type="entry name" value="UPF0344"/>
</dbReference>
<proteinExistence type="predicted"/>
<reference evidence="6 7" key="2">
    <citation type="submission" date="2017-09" db="EMBL/GenBank/DDBJ databases">
        <title>Bacillus patelloidae sp. nov., isolated from the intestinal tract of a marine limpet.</title>
        <authorList>
            <person name="Liu R."/>
            <person name="Dong C."/>
            <person name="Shao Z."/>
        </authorList>
    </citation>
    <scope>NUCLEOTIDE SEQUENCE [LARGE SCALE GENOMIC DNA]</scope>
    <source>
        <strain evidence="6 7">SA5d-4</strain>
    </source>
</reference>
<dbReference type="Proteomes" id="UP000217083">
    <property type="component" value="Unassembled WGS sequence"/>
</dbReference>
<protein>
    <submittedName>
        <fullName evidence="6">Uncharacterized protein</fullName>
    </submittedName>
</protein>
<organism evidence="6 7">
    <name type="scientific">Lottiidibacillus patelloidae</name>
    <dbReference type="NCBI Taxonomy" id="2670334"/>
    <lineage>
        <taxon>Bacteria</taxon>
        <taxon>Bacillati</taxon>
        <taxon>Bacillota</taxon>
        <taxon>Bacilli</taxon>
        <taxon>Bacillales</taxon>
        <taxon>Bacillaceae</taxon>
        <taxon>Lottiidibacillus</taxon>
    </lineage>
</organism>
<keyword evidence="4 5" id="KW-0472">Membrane</keyword>
<feature type="transmembrane region" description="Helical" evidence="5">
    <location>
        <begin position="37"/>
        <end position="56"/>
    </location>
</feature>
<evidence type="ECO:0000256" key="5">
    <source>
        <dbReference type="SAM" id="Phobius"/>
    </source>
</evidence>
<sequence length="121" mass="13614">MLHAHVSSWIMVLVLFIVVLLLHKLGKAKGAKITHMVLRLFLLLTAITGIGMVFQYHSYSAVMVALSLKVILSLYVLFLIEKILVRTKKGTLESHYWIQFILVVATILYLGLGVLPFSFMG</sequence>
<dbReference type="Pfam" id="PF07457">
    <property type="entry name" value="DUF1516"/>
    <property type="match status" value="1"/>
</dbReference>
<keyword evidence="7" id="KW-1185">Reference proteome</keyword>
<accession>A0A263BWX0</accession>
<feature type="transmembrane region" description="Helical" evidence="5">
    <location>
        <begin position="62"/>
        <end position="84"/>
    </location>
</feature>
<evidence type="ECO:0000313" key="6">
    <source>
        <dbReference type="EMBL" id="OZM58229.1"/>
    </source>
</evidence>
<feature type="transmembrane region" description="Helical" evidence="5">
    <location>
        <begin position="6"/>
        <end position="25"/>
    </location>
</feature>
<gene>
    <name evidence="6" type="ORF">CIB95_01255</name>
</gene>
<feature type="transmembrane region" description="Helical" evidence="5">
    <location>
        <begin position="96"/>
        <end position="119"/>
    </location>
</feature>